<feature type="coiled-coil region" evidence="1">
    <location>
        <begin position="14"/>
        <end position="73"/>
    </location>
</feature>
<evidence type="ECO:0000256" key="1">
    <source>
        <dbReference type="SAM" id="Coils"/>
    </source>
</evidence>
<reference evidence="2" key="1">
    <citation type="submission" date="2021-05" db="EMBL/GenBank/DDBJ databases">
        <title>The genome of the haptophyte Pavlova lutheri (Diacronema luteri, Pavlovales) - a model for lipid biosynthesis in eukaryotic algae.</title>
        <authorList>
            <person name="Hulatt C.J."/>
            <person name="Posewitz M.C."/>
        </authorList>
    </citation>
    <scope>NUCLEOTIDE SEQUENCE</scope>
    <source>
        <strain evidence="2">NIVA-4/92</strain>
    </source>
</reference>
<proteinExistence type="predicted"/>
<keyword evidence="3" id="KW-1185">Reference proteome</keyword>
<evidence type="ECO:0000313" key="2">
    <source>
        <dbReference type="EMBL" id="KAG8464163.1"/>
    </source>
</evidence>
<sequence length="147" mass="16691">MAPDPDESEAKVKQKELTQRIREREEVVKRQQERLEQLNAQLEQLEGPQRHTIEQLRIEIDRVDKLLNGARADQVSATLKVAEATELLERKTEDKRSSSDQLYTMLLDSEEGKSAKLAELEARFDRLLTSLVAPAPDAALEARLGTD</sequence>
<dbReference type="Proteomes" id="UP000751190">
    <property type="component" value="Unassembled WGS sequence"/>
</dbReference>
<dbReference type="AlphaFoldDB" id="A0A8J5XCM7"/>
<comment type="caution">
    <text evidence="2">The sequence shown here is derived from an EMBL/GenBank/DDBJ whole genome shotgun (WGS) entry which is preliminary data.</text>
</comment>
<evidence type="ECO:0008006" key="4">
    <source>
        <dbReference type="Google" id="ProtNLM"/>
    </source>
</evidence>
<gene>
    <name evidence="2" type="ORF">KFE25_003226</name>
</gene>
<keyword evidence="1" id="KW-0175">Coiled coil</keyword>
<protein>
    <recommendedName>
        <fullName evidence="4">RAB6-interacting golgin</fullName>
    </recommendedName>
</protein>
<dbReference type="EMBL" id="JAGTXO010000013">
    <property type="protein sequence ID" value="KAG8464163.1"/>
    <property type="molecule type" value="Genomic_DNA"/>
</dbReference>
<accession>A0A8J5XCM7</accession>
<name>A0A8J5XCM7_DIALT</name>
<organism evidence="2 3">
    <name type="scientific">Diacronema lutheri</name>
    <name type="common">Unicellular marine alga</name>
    <name type="synonym">Monochrysis lutheri</name>
    <dbReference type="NCBI Taxonomy" id="2081491"/>
    <lineage>
        <taxon>Eukaryota</taxon>
        <taxon>Haptista</taxon>
        <taxon>Haptophyta</taxon>
        <taxon>Pavlovophyceae</taxon>
        <taxon>Pavlovales</taxon>
        <taxon>Pavlovaceae</taxon>
        <taxon>Diacronema</taxon>
    </lineage>
</organism>
<evidence type="ECO:0000313" key="3">
    <source>
        <dbReference type="Proteomes" id="UP000751190"/>
    </source>
</evidence>